<keyword evidence="1" id="KW-0812">Transmembrane</keyword>
<dbReference type="EMBL" id="LAZR01026652">
    <property type="protein sequence ID" value="KKL68067.1"/>
    <property type="molecule type" value="Genomic_DNA"/>
</dbReference>
<gene>
    <name evidence="2" type="ORF">LCGC14_2128710</name>
</gene>
<evidence type="ECO:0000313" key="2">
    <source>
        <dbReference type="EMBL" id="KKL68067.1"/>
    </source>
</evidence>
<keyword evidence="1" id="KW-0472">Membrane</keyword>
<name>A0A0F9GY75_9ZZZZ</name>
<protein>
    <recommendedName>
        <fullName evidence="3">Tip attachment protein J domain-containing protein</fullName>
    </recommendedName>
</protein>
<sequence length="307" mass="31890">MSFLPVVGQIIAGIGIGIVGIVTRKPKLILFGAGIVAGGLSRALPSTDGPGLAAAQGAILRNRLNPKAPVPLVYGTAKLGVIIADIAVDGASNNNEDLYVPTVICHGSRDDLGIASIDKIYFNNQLAIDAAEAIQTPYTSSTLAFAKYLGTSTQDVADLTIGGTDLDTVFTEWDKTTDDGKGLAGVLFMLTWDRDVYPTALPTFNMEVKGNFIEDTRSEVSGVNLTFADADPDTIVRASGNFTTDGYVAGDRVEVSGSSNNDGSYTIAIVAALTLTLVAGDVLVAEGPAGSITLKRWAHPDNGGDNP</sequence>
<proteinExistence type="predicted"/>
<dbReference type="AlphaFoldDB" id="A0A0F9GY75"/>
<accession>A0A0F9GY75</accession>
<keyword evidence="1" id="KW-1133">Transmembrane helix</keyword>
<evidence type="ECO:0008006" key="3">
    <source>
        <dbReference type="Google" id="ProtNLM"/>
    </source>
</evidence>
<comment type="caution">
    <text evidence="2">The sequence shown here is derived from an EMBL/GenBank/DDBJ whole genome shotgun (WGS) entry which is preliminary data.</text>
</comment>
<feature type="non-terminal residue" evidence="2">
    <location>
        <position position="307"/>
    </location>
</feature>
<evidence type="ECO:0000256" key="1">
    <source>
        <dbReference type="SAM" id="Phobius"/>
    </source>
</evidence>
<feature type="transmembrane region" description="Helical" evidence="1">
    <location>
        <begin position="6"/>
        <end position="23"/>
    </location>
</feature>
<organism evidence="2">
    <name type="scientific">marine sediment metagenome</name>
    <dbReference type="NCBI Taxonomy" id="412755"/>
    <lineage>
        <taxon>unclassified sequences</taxon>
        <taxon>metagenomes</taxon>
        <taxon>ecological metagenomes</taxon>
    </lineage>
</organism>
<reference evidence="2" key="1">
    <citation type="journal article" date="2015" name="Nature">
        <title>Complex archaea that bridge the gap between prokaryotes and eukaryotes.</title>
        <authorList>
            <person name="Spang A."/>
            <person name="Saw J.H."/>
            <person name="Jorgensen S.L."/>
            <person name="Zaremba-Niedzwiedzka K."/>
            <person name="Martijn J."/>
            <person name="Lind A.E."/>
            <person name="van Eijk R."/>
            <person name="Schleper C."/>
            <person name="Guy L."/>
            <person name="Ettema T.J."/>
        </authorList>
    </citation>
    <scope>NUCLEOTIDE SEQUENCE</scope>
</reference>